<dbReference type="GO" id="GO:0042575">
    <property type="term" value="C:DNA polymerase complex"/>
    <property type="evidence" value="ECO:0007669"/>
    <property type="project" value="UniProtKB-ARBA"/>
</dbReference>
<dbReference type="CDD" id="cd00303">
    <property type="entry name" value="retropepsin_like"/>
    <property type="match status" value="1"/>
</dbReference>
<dbReference type="Pfam" id="PF17921">
    <property type="entry name" value="Integrase_H2C2"/>
    <property type="match status" value="1"/>
</dbReference>
<dbReference type="Pfam" id="PF18701">
    <property type="entry name" value="DUF5641"/>
    <property type="match status" value="1"/>
</dbReference>
<dbReference type="InterPro" id="IPR001584">
    <property type="entry name" value="Integrase_cat-core"/>
</dbReference>
<dbReference type="OrthoDB" id="5876180at2759"/>
<dbReference type="SUPFAM" id="SSF53098">
    <property type="entry name" value="Ribonuclease H-like"/>
    <property type="match status" value="1"/>
</dbReference>
<dbReference type="PANTHER" id="PTHR47331:SF4">
    <property type="entry name" value="PEPTIDASE S1 DOMAIN-CONTAINING PROTEIN"/>
    <property type="match status" value="1"/>
</dbReference>
<dbReference type="InterPro" id="IPR036397">
    <property type="entry name" value="RNaseH_sf"/>
</dbReference>
<dbReference type="SUPFAM" id="SSF56672">
    <property type="entry name" value="DNA/RNA polymerases"/>
    <property type="match status" value="1"/>
</dbReference>
<reference evidence="3" key="1">
    <citation type="submission" date="2025-08" db="UniProtKB">
        <authorList>
            <consortium name="RefSeq"/>
        </authorList>
    </citation>
    <scope>IDENTIFICATION</scope>
</reference>
<dbReference type="Pfam" id="PF03564">
    <property type="entry name" value="DUF1759"/>
    <property type="match status" value="1"/>
</dbReference>
<evidence type="ECO:0000313" key="3">
    <source>
        <dbReference type="RefSeq" id="XP_026744733.1"/>
    </source>
</evidence>
<proteinExistence type="predicted"/>
<gene>
    <name evidence="3" type="primary">LOC113506073</name>
</gene>
<dbReference type="Gene3D" id="3.30.70.270">
    <property type="match status" value="1"/>
</dbReference>
<dbReference type="RefSeq" id="XP_026744733.1">
    <property type="nucleotide sequence ID" value="XM_026888932.1"/>
</dbReference>
<dbReference type="InterPro" id="IPR043502">
    <property type="entry name" value="DNA/RNA_pol_sf"/>
</dbReference>
<dbReference type="InterPro" id="IPR012337">
    <property type="entry name" value="RNaseH-like_sf"/>
</dbReference>
<name>A0A7E5WV65_TRINI</name>
<dbReference type="Gene3D" id="3.10.10.10">
    <property type="entry name" value="HIV Type 1 Reverse Transcriptase, subunit A, domain 1"/>
    <property type="match status" value="1"/>
</dbReference>
<evidence type="ECO:0000313" key="2">
    <source>
        <dbReference type="Proteomes" id="UP000322000"/>
    </source>
</evidence>
<dbReference type="Gene3D" id="3.30.420.10">
    <property type="entry name" value="Ribonuclease H-like superfamily/Ribonuclease H"/>
    <property type="match status" value="1"/>
</dbReference>
<dbReference type="InterPro" id="IPR040676">
    <property type="entry name" value="DUF5641"/>
</dbReference>
<keyword evidence="2" id="KW-1185">Reference proteome</keyword>
<dbReference type="InParanoid" id="A0A7E5WV65"/>
<dbReference type="GO" id="GO:0071897">
    <property type="term" value="P:DNA biosynthetic process"/>
    <property type="evidence" value="ECO:0007669"/>
    <property type="project" value="UniProtKB-ARBA"/>
</dbReference>
<dbReference type="InterPro" id="IPR005312">
    <property type="entry name" value="DUF1759"/>
</dbReference>
<dbReference type="Proteomes" id="UP000322000">
    <property type="component" value="Chromosome 28"/>
</dbReference>
<dbReference type="KEGG" id="tnl:113506073"/>
<feature type="domain" description="Integrase catalytic" evidence="1">
    <location>
        <begin position="1299"/>
        <end position="1486"/>
    </location>
</feature>
<dbReference type="InterPro" id="IPR041588">
    <property type="entry name" value="Integrase_H2C2"/>
</dbReference>
<dbReference type="GeneID" id="113506073"/>
<dbReference type="GO" id="GO:0003676">
    <property type="term" value="F:nucleic acid binding"/>
    <property type="evidence" value="ECO:0007669"/>
    <property type="project" value="InterPro"/>
</dbReference>
<dbReference type="InterPro" id="IPR008042">
    <property type="entry name" value="Retrotrans_Pao"/>
</dbReference>
<dbReference type="Pfam" id="PF05380">
    <property type="entry name" value="Peptidase_A17"/>
    <property type="match status" value="1"/>
</dbReference>
<evidence type="ECO:0000259" key="1">
    <source>
        <dbReference type="PROSITE" id="PS50994"/>
    </source>
</evidence>
<dbReference type="InterPro" id="IPR043128">
    <property type="entry name" value="Rev_trsase/Diguanyl_cyclase"/>
</dbReference>
<dbReference type="GO" id="GO:0015074">
    <property type="term" value="P:DNA integration"/>
    <property type="evidence" value="ECO:0007669"/>
    <property type="project" value="InterPro"/>
</dbReference>
<organism evidence="2 3">
    <name type="scientific">Trichoplusia ni</name>
    <name type="common">Cabbage looper</name>
    <dbReference type="NCBI Taxonomy" id="7111"/>
    <lineage>
        <taxon>Eukaryota</taxon>
        <taxon>Metazoa</taxon>
        <taxon>Ecdysozoa</taxon>
        <taxon>Arthropoda</taxon>
        <taxon>Hexapoda</taxon>
        <taxon>Insecta</taxon>
        <taxon>Pterygota</taxon>
        <taxon>Neoptera</taxon>
        <taxon>Endopterygota</taxon>
        <taxon>Lepidoptera</taxon>
        <taxon>Glossata</taxon>
        <taxon>Ditrysia</taxon>
        <taxon>Noctuoidea</taxon>
        <taxon>Noctuidae</taxon>
        <taxon>Plusiinae</taxon>
        <taxon>Trichoplusia</taxon>
    </lineage>
</organism>
<dbReference type="PROSITE" id="PS50994">
    <property type="entry name" value="INTEGRASE"/>
    <property type="match status" value="1"/>
</dbReference>
<sequence length="1601" mass="181722">MAELKTLTKKRSSIKSKVTIYSNYLNLVKSSSAVSELQRLDLEERFNKFEALHADFDDLQTQIEVLADDADSAFTEREDFDRQFFNLVALTRSLLGVSSNVAGSEAGFKDADSGAHNSFRNGFVRLPKIDLPHFDGNYQSWLEFRDTFGSLIHDNKTISDINKFHYLRASLQGNAALIIKNLDFKASHYNIAWNLLCERYNNNRLLVNNHLQALFDVGSIIKESSESIRNLVDVINKNIRALTTLKRPTQYWDDIIIYFMSKKLDLMTSREWEEHRNNHLKDDPTLTEFCTFLGKKADWLESVESNCNLSAVVKVTAVTGKQYTARLLLDNGSTANFITEKLSEKLGLLRRGTSAKVTGINNLVSTSTQSCHLSIGSLCCAFTVDIDCHIIPEITKVLPSSFVHIKHVPIPSGLTLADPNFNVPSVVDILVGAEVFWNVLGSNRIDLGKNLPKLCETKLGWLVSGSISHQSSSISHASNNLCYHSHVTPDLTQFWELDTISSKHSHSLEERMCEQLFAQTTVRNDDGAFVVKMPLKGDPSSLGQSYVNARNRFLSLEKRFKRDPSFQTKYYNFMLEYERLGHMTLDADCTSSVESQSVTKYYIPHHGVIRNSSTTTQLRVVFDASAPTSTGVSLNDIQMVGPVVQDDLFSILTRFRQHRYVVTGDVEKMYRAIELSPDQRSLQKIIFRFDPLGPLRTYTLSTVTYGTASAPYLATKCLVSLADNIEDSRAQCAIRRDFYVDDFLSGSNTIQDTVEVTKIVKSVLSSAKFNLRKWRSNNLEILKQINSNKVNNDSYNILHFSEQHLNCSQSKTLGLNWVCDTDSLTYTINITSTSKVTKRHVLSVISQIFDPLGLVGPCVVEAKILMQRLWLDKYDWDDAVSLEISNAWSVFESTITSLNNLKIPRWVLREDSITHEVHVFTDASEKAYGACVYIRSSNSVGVTGVQLLVSRNRVAPIKSTTIPRLELCGALLGARLCTKVQESLTIPIHKCRFWCDSTIVLCWLSTPSNQLKPFVRNRVNEIQESTCGHTWNYVPSKDNPADLVSRGLRADIIKDTPLWWSGPSFLSLNENEWPTMPNTEKHDLPEVVTHFISSNSDHHSYHNRSDVNINSSIIHNLLERYSIFTKIHKIFTYVQRFIYNLKNKNKLHGNLSTLELERSLNLIIHHSQIEMFPEEYHILKSGQRLPRKSRLLPLSPFIDDHNLIRVGGRLDNSPYDFNVKHPILLCSKHILTKLIFQMQHLKLAHAGPHLLLSHIRQTYWPLGGRNLARFVVNRCLKCFRHRSQNVQPVMGQLPNIRTNLEFPFLNSYVDYAGPVLVANRKGRGCKLTKSYVCIFVCSAVKAVHLELVTDLTTEAYMAALNRFVARRGKPRSITSDNGTNFVGASNEMYRFLQSSNVASEMAQEGIEFIFTPAYSPHFNSLAEAAVKSCKHHLKRLLHLTHFTFEEMVTCLTHIEAVLNSRPLTPLSSDPNDFSALTPFHFLIGRPFLTVPHPQVTAANITTLDRWKRIQYIRQHFWGRFHNEYTSLLQAKSKWFRSRGEVKEGTLVLIKDKAAPPLLWSLGRVTKTYPGVDGITRVAELKTKRGTIRRAFNCICPLPVDH</sequence>
<protein>
    <submittedName>
        <fullName evidence="3">Uncharacterized protein LOC113506073 isoform X1</fullName>
    </submittedName>
</protein>
<accession>A0A7E5WV65</accession>
<dbReference type="PANTHER" id="PTHR47331">
    <property type="entry name" value="PHD-TYPE DOMAIN-CONTAINING PROTEIN"/>
    <property type="match status" value="1"/>
</dbReference>